<dbReference type="Proteomes" id="UP000699042">
    <property type="component" value="Unassembled WGS sequence"/>
</dbReference>
<sequence length="53" mass="5779">MQVPLLHDPVLLISGSRQAEGPWTTPGAALRPIHFGLTHMIKCATDRNMALKS</sequence>
<reference evidence="1" key="1">
    <citation type="submission" date="2021-05" db="EMBL/GenBank/DDBJ databases">
        <title>Comparative genomics of three Colletotrichum scovillei strains and genetic complementation revealed genes involved fungal growth and virulence on chili pepper.</title>
        <authorList>
            <person name="Hsieh D.-K."/>
            <person name="Chuang S.-C."/>
            <person name="Chen C.-Y."/>
            <person name="Chao Y.-T."/>
            <person name="Lu M.-Y.J."/>
            <person name="Lee M.-H."/>
            <person name="Shih M.-C."/>
        </authorList>
    </citation>
    <scope>NUCLEOTIDE SEQUENCE</scope>
    <source>
        <strain evidence="1">Coll-153</strain>
    </source>
</reference>
<proteinExistence type="predicted"/>
<organism evidence="1 2">
    <name type="scientific">Colletotrichum scovillei</name>
    <dbReference type="NCBI Taxonomy" id="1209932"/>
    <lineage>
        <taxon>Eukaryota</taxon>
        <taxon>Fungi</taxon>
        <taxon>Dikarya</taxon>
        <taxon>Ascomycota</taxon>
        <taxon>Pezizomycotina</taxon>
        <taxon>Sordariomycetes</taxon>
        <taxon>Hypocreomycetidae</taxon>
        <taxon>Glomerellales</taxon>
        <taxon>Glomerellaceae</taxon>
        <taxon>Colletotrichum</taxon>
        <taxon>Colletotrichum acutatum species complex</taxon>
    </lineage>
</organism>
<dbReference type="AlphaFoldDB" id="A0A9P7R6K0"/>
<accession>A0A9P7R6K0</accession>
<comment type="caution">
    <text evidence="1">The sequence shown here is derived from an EMBL/GenBank/DDBJ whole genome shotgun (WGS) entry which is preliminary data.</text>
</comment>
<keyword evidence="2" id="KW-1185">Reference proteome</keyword>
<gene>
    <name evidence="1" type="ORF">JMJ77_001742</name>
</gene>
<evidence type="ECO:0000313" key="1">
    <source>
        <dbReference type="EMBL" id="KAG7051115.1"/>
    </source>
</evidence>
<dbReference type="EMBL" id="JAESDN010000004">
    <property type="protein sequence ID" value="KAG7051115.1"/>
    <property type="molecule type" value="Genomic_DNA"/>
</dbReference>
<evidence type="ECO:0000313" key="2">
    <source>
        <dbReference type="Proteomes" id="UP000699042"/>
    </source>
</evidence>
<name>A0A9P7R6K0_9PEZI</name>
<protein>
    <submittedName>
        <fullName evidence="1">Uncharacterized protein</fullName>
    </submittedName>
</protein>